<feature type="compositionally biased region" description="Polar residues" evidence="1">
    <location>
        <begin position="239"/>
        <end position="250"/>
    </location>
</feature>
<gene>
    <name evidence="2" type="ORF">EDD18DRAFT_1367524</name>
</gene>
<feature type="region of interest" description="Disordered" evidence="1">
    <location>
        <begin position="176"/>
        <end position="321"/>
    </location>
</feature>
<proteinExistence type="predicted"/>
<feature type="compositionally biased region" description="Low complexity" evidence="1">
    <location>
        <begin position="302"/>
        <end position="318"/>
    </location>
</feature>
<keyword evidence="3" id="KW-1185">Reference proteome</keyword>
<feature type="compositionally biased region" description="Acidic residues" evidence="1">
    <location>
        <begin position="278"/>
        <end position="287"/>
    </location>
</feature>
<accession>A0AA39NZD6</accession>
<name>A0AA39NZD6_9AGAR</name>
<feature type="compositionally biased region" description="Basic and acidic residues" evidence="1">
    <location>
        <begin position="257"/>
        <end position="277"/>
    </location>
</feature>
<sequence length="512" mass="56836">MLAMEAHTAAAWEACIFQAIEIELNQSINRRLDIFFIPACIKAHASCESCCMFQPQTLHSLAALYELNEPLQRTVASRLAVRFKSRRTAVEMQLRHEDAILNNPRIPIDIVVIRILPSMLWVDHYFNLERMEELTLLNRCKEATLAPRMDVSCGLMEPNLAPTCSIASVTGCEQSALRSDRQSSRPLEGVPAPRGKRSRTATSMGDELPSSQADSKRRRVEHAPSDFDTVAPASDPALPTQSWYASQVTSTPPPVHSDNDHDNGDHGDDDKQSKLYYDDDDDDDYDDPAPFGAPGSSPPSSPHHTLIPPSSPPGDAAPSPFPTPLFTVKDLSVKFQEAMLRYTAAKILEVADSCVYHTVLNQEPNVEHYGLYPACSSGMRSGTNSGHYDLFRGGFRFAGGCCFFCGTPHFYAFKHAQAIKCDDERLCDWIKGLAYVIWRTEALRRVIFPAVGRGANDFPTSRSYKLWLSKRPAPTLTLSSNLLLVAWAYFKADDAGVLPQMAMQFDALEPPH</sequence>
<evidence type="ECO:0000256" key="1">
    <source>
        <dbReference type="SAM" id="MobiDB-lite"/>
    </source>
</evidence>
<reference evidence="2" key="1">
    <citation type="submission" date="2023-06" db="EMBL/GenBank/DDBJ databases">
        <authorList>
            <consortium name="Lawrence Berkeley National Laboratory"/>
            <person name="Ahrendt S."/>
            <person name="Sahu N."/>
            <person name="Indic B."/>
            <person name="Wong-Bajracharya J."/>
            <person name="Merenyi Z."/>
            <person name="Ke H.-M."/>
            <person name="Monk M."/>
            <person name="Kocsube S."/>
            <person name="Drula E."/>
            <person name="Lipzen A."/>
            <person name="Balint B."/>
            <person name="Henrissat B."/>
            <person name="Andreopoulos B."/>
            <person name="Martin F.M."/>
            <person name="Harder C.B."/>
            <person name="Rigling D."/>
            <person name="Ford K.L."/>
            <person name="Foster G.D."/>
            <person name="Pangilinan J."/>
            <person name="Papanicolaou A."/>
            <person name="Barry K."/>
            <person name="LaButti K."/>
            <person name="Viragh M."/>
            <person name="Koriabine M."/>
            <person name="Yan M."/>
            <person name="Riley R."/>
            <person name="Champramary S."/>
            <person name="Plett K.L."/>
            <person name="Tsai I.J."/>
            <person name="Slot J."/>
            <person name="Sipos G."/>
            <person name="Plett J."/>
            <person name="Nagy L.G."/>
            <person name="Grigoriev I.V."/>
        </authorList>
    </citation>
    <scope>NUCLEOTIDE SEQUENCE</scope>
    <source>
        <strain evidence="2">HWK02</strain>
    </source>
</reference>
<evidence type="ECO:0000313" key="2">
    <source>
        <dbReference type="EMBL" id="KAK0474708.1"/>
    </source>
</evidence>
<evidence type="ECO:0000313" key="3">
    <source>
        <dbReference type="Proteomes" id="UP001175228"/>
    </source>
</evidence>
<dbReference type="EMBL" id="JAUEPU010000163">
    <property type="protein sequence ID" value="KAK0474708.1"/>
    <property type="molecule type" value="Genomic_DNA"/>
</dbReference>
<dbReference type="Proteomes" id="UP001175228">
    <property type="component" value="Unassembled WGS sequence"/>
</dbReference>
<dbReference type="AlphaFoldDB" id="A0AA39NZD6"/>
<organism evidence="2 3">
    <name type="scientific">Armillaria luteobubalina</name>
    <dbReference type="NCBI Taxonomy" id="153913"/>
    <lineage>
        <taxon>Eukaryota</taxon>
        <taxon>Fungi</taxon>
        <taxon>Dikarya</taxon>
        <taxon>Basidiomycota</taxon>
        <taxon>Agaricomycotina</taxon>
        <taxon>Agaricomycetes</taxon>
        <taxon>Agaricomycetidae</taxon>
        <taxon>Agaricales</taxon>
        <taxon>Marasmiineae</taxon>
        <taxon>Physalacriaceae</taxon>
        <taxon>Armillaria</taxon>
    </lineage>
</organism>
<comment type="caution">
    <text evidence="2">The sequence shown here is derived from an EMBL/GenBank/DDBJ whole genome shotgun (WGS) entry which is preliminary data.</text>
</comment>
<protein>
    <submittedName>
        <fullName evidence="2">Uncharacterized protein</fullName>
    </submittedName>
</protein>